<dbReference type="Gene3D" id="2.170.150.80">
    <property type="entry name" value="NAC domain"/>
    <property type="match status" value="1"/>
</dbReference>
<evidence type="ECO:0000256" key="2">
    <source>
        <dbReference type="ARBA" id="ARBA00023015"/>
    </source>
</evidence>
<evidence type="ECO:0000256" key="6">
    <source>
        <dbReference type="SAM" id="MobiDB-lite"/>
    </source>
</evidence>
<dbReference type="GO" id="GO:0005634">
    <property type="term" value="C:nucleus"/>
    <property type="evidence" value="ECO:0007669"/>
    <property type="project" value="UniProtKB-SubCell"/>
</dbReference>
<evidence type="ECO:0000256" key="5">
    <source>
        <dbReference type="ARBA" id="ARBA00023242"/>
    </source>
</evidence>
<dbReference type="SUPFAM" id="SSF101941">
    <property type="entry name" value="NAC domain"/>
    <property type="match status" value="1"/>
</dbReference>
<reference evidence="10" key="1">
    <citation type="journal article" date="2017" name="Plant J.">
        <title>The pomegranate (Punica granatum L.) genome and the genomics of punicalagin biosynthesis.</title>
        <authorList>
            <person name="Qin G."/>
            <person name="Xu C."/>
            <person name="Ming R."/>
            <person name="Tang H."/>
            <person name="Guyot R."/>
            <person name="Kramer E.M."/>
            <person name="Hu Y."/>
            <person name="Yi X."/>
            <person name="Qi Y."/>
            <person name="Xu X."/>
            <person name="Gao Z."/>
            <person name="Pan H."/>
            <person name="Jian J."/>
            <person name="Tian Y."/>
            <person name="Yue Z."/>
            <person name="Xu Y."/>
        </authorList>
    </citation>
    <scope>NUCLEOTIDE SEQUENCE [LARGE SCALE GENOMIC DNA]</scope>
    <source>
        <strain evidence="10">cv. Dabenzi</strain>
    </source>
</reference>
<dbReference type="PANTHER" id="PTHR31989">
    <property type="entry name" value="NAC DOMAIN-CONTAINING PROTEIN 82-RELATED"/>
    <property type="match status" value="1"/>
</dbReference>
<reference evidence="9 11" key="3">
    <citation type="submission" date="2017-11" db="EMBL/GenBank/DDBJ databases">
        <title>De-novo sequencing of pomegranate (Punica granatum L.) genome.</title>
        <authorList>
            <person name="Akparov Z."/>
            <person name="Amiraslanov A."/>
            <person name="Hajiyeva S."/>
            <person name="Abbasov M."/>
            <person name="Kaur K."/>
            <person name="Hamwieh A."/>
            <person name="Solovyev V."/>
            <person name="Salamov A."/>
            <person name="Braich B."/>
            <person name="Kosarev P."/>
            <person name="Mahmoud A."/>
            <person name="Hajiyev E."/>
            <person name="Babayeva S."/>
            <person name="Izzatullayeva V."/>
            <person name="Mammadov A."/>
            <person name="Mammadov A."/>
            <person name="Sharifova S."/>
            <person name="Ojaghi J."/>
            <person name="Eynullazada K."/>
            <person name="Bayramov B."/>
            <person name="Abdulazimova A."/>
            <person name="Shahmuradov I."/>
        </authorList>
    </citation>
    <scope>NUCLEOTIDE SEQUENCE [LARGE SCALE GENOMIC DNA]</scope>
    <source>
        <strain evidence="9">AG2017</strain>
        <strain evidence="11">cv. AG2017</strain>
        <tissue evidence="9">Leaf</tissue>
    </source>
</reference>
<dbReference type="AlphaFoldDB" id="A0A218WMR6"/>
<evidence type="ECO:0000256" key="4">
    <source>
        <dbReference type="ARBA" id="ARBA00023163"/>
    </source>
</evidence>
<dbReference type="Proteomes" id="UP000233551">
    <property type="component" value="Unassembled WGS sequence"/>
</dbReference>
<reference evidence="8" key="2">
    <citation type="submission" date="2017-06" db="EMBL/GenBank/DDBJ databases">
        <title>The pomegranate genome and the genomics of punicalagin biosynthesis.</title>
        <authorList>
            <person name="Xu C."/>
        </authorList>
    </citation>
    <scope>NUCLEOTIDE SEQUENCE [LARGE SCALE GENOMIC DNA]</scope>
    <source>
        <tissue evidence="8">Fresh leaf</tissue>
    </source>
</reference>
<dbReference type="GeneID" id="116208799"/>
<keyword evidence="11" id="KW-1185">Reference proteome</keyword>
<dbReference type="EMBL" id="PGOL01003806">
    <property type="protein sequence ID" value="PKI39651.1"/>
    <property type="molecule type" value="Genomic_DNA"/>
</dbReference>
<keyword evidence="5" id="KW-0539">Nucleus</keyword>
<sequence length="280" mass="32243">MEIPEIPGLNFHPTDDELLTYYLKQRILDYFQDPTLSVNSHTIPDIELYSMHPKELPRQFKRLAKVKSNGREWVFFCLRKEKYRNSSRSERTIPNIGYWKVTSKSKKVKSEVTRNEIGCKNILTFYERCPPNGAKTEWILHEYHLNVSSLGYNVREMPFVVCRLHNKGVNCDESTCHGDESTGSATAETHGTTNRPSSSEVIPEEGIWQLPEIQQLPHNLSNYDNFSGWAQEDVYTDESGSSLGGYYTGDGDGSTNCSYPSNDETNYYPPYHGRWGPHYY</sequence>
<dbReference type="GO" id="GO:0003677">
    <property type="term" value="F:DNA binding"/>
    <property type="evidence" value="ECO:0007669"/>
    <property type="project" value="UniProtKB-KW"/>
</dbReference>
<evidence type="ECO:0000313" key="9">
    <source>
        <dbReference type="EMBL" id="PKI39651.1"/>
    </source>
</evidence>
<evidence type="ECO:0000313" key="8">
    <source>
        <dbReference type="EMBL" id="OWM74085.1"/>
    </source>
</evidence>
<name>A0A218WMR6_PUNGR</name>
<dbReference type="STRING" id="22663.A0A218WMR6"/>
<gene>
    <name evidence="8" type="ORF">CDL15_Pgr008396</name>
    <name evidence="9" type="ORF">CRG98_039978</name>
</gene>
<protein>
    <recommendedName>
        <fullName evidence="7">NAC domain-containing protein</fullName>
    </recommendedName>
</protein>
<keyword evidence="4" id="KW-0804">Transcription</keyword>
<keyword evidence="2" id="KW-0805">Transcription regulation</keyword>
<keyword evidence="3" id="KW-0238">DNA-binding</keyword>
<comment type="caution">
    <text evidence="8">The sequence shown here is derived from an EMBL/GenBank/DDBJ whole genome shotgun (WGS) entry which is preliminary data.</text>
</comment>
<feature type="compositionally biased region" description="Polar residues" evidence="6">
    <location>
        <begin position="181"/>
        <end position="200"/>
    </location>
</feature>
<dbReference type="EMBL" id="MTKT01003794">
    <property type="protein sequence ID" value="OWM74085.1"/>
    <property type="molecule type" value="Genomic_DNA"/>
</dbReference>
<organism evidence="8 10">
    <name type="scientific">Punica granatum</name>
    <name type="common">Pomegranate</name>
    <dbReference type="NCBI Taxonomy" id="22663"/>
    <lineage>
        <taxon>Eukaryota</taxon>
        <taxon>Viridiplantae</taxon>
        <taxon>Streptophyta</taxon>
        <taxon>Embryophyta</taxon>
        <taxon>Tracheophyta</taxon>
        <taxon>Spermatophyta</taxon>
        <taxon>Magnoliopsida</taxon>
        <taxon>eudicotyledons</taxon>
        <taxon>Gunneridae</taxon>
        <taxon>Pentapetalae</taxon>
        <taxon>rosids</taxon>
        <taxon>malvids</taxon>
        <taxon>Myrtales</taxon>
        <taxon>Lythraceae</taxon>
        <taxon>Punica</taxon>
    </lineage>
</organism>
<dbReference type="GO" id="GO:0006355">
    <property type="term" value="P:regulation of DNA-templated transcription"/>
    <property type="evidence" value="ECO:0007669"/>
    <property type="project" value="InterPro"/>
</dbReference>
<dbReference type="Proteomes" id="UP000197138">
    <property type="component" value="Unassembled WGS sequence"/>
</dbReference>
<dbReference type="PROSITE" id="PS51005">
    <property type="entry name" value="NAC"/>
    <property type="match status" value="1"/>
</dbReference>
<evidence type="ECO:0000313" key="11">
    <source>
        <dbReference type="Proteomes" id="UP000233551"/>
    </source>
</evidence>
<feature type="domain" description="NAC" evidence="7">
    <location>
        <begin position="5"/>
        <end position="167"/>
    </location>
</feature>
<evidence type="ECO:0000256" key="3">
    <source>
        <dbReference type="ARBA" id="ARBA00023125"/>
    </source>
</evidence>
<dbReference type="Pfam" id="PF02365">
    <property type="entry name" value="NAM"/>
    <property type="match status" value="1"/>
</dbReference>
<evidence type="ECO:0000256" key="1">
    <source>
        <dbReference type="ARBA" id="ARBA00004123"/>
    </source>
</evidence>
<accession>A0A218WMR6</accession>
<feature type="region of interest" description="Disordered" evidence="6">
    <location>
        <begin position="175"/>
        <end position="201"/>
    </location>
</feature>
<comment type="subcellular location">
    <subcellularLocation>
        <location evidence="1">Nucleus</location>
    </subcellularLocation>
</comment>
<evidence type="ECO:0000259" key="7">
    <source>
        <dbReference type="PROSITE" id="PS51005"/>
    </source>
</evidence>
<dbReference type="InterPro" id="IPR003441">
    <property type="entry name" value="NAC-dom"/>
</dbReference>
<dbReference type="InterPro" id="IPR036093">
    <property type="entry name" value="NAC_dom_sf"/>
</dbReference>
<evidence type="ECO:0000313" key="10">
    <source>
        <dbReference type="Proteomes" id="UP000197138"/>
    </source>
</evidence>
<proteinExistence type="predicted"/>